<accession>A0A382JY62</accession>
<name>A0A382JY62_9ZZZZ</name>
<sequence length="54" mass="5960">MTISSMTSTFYELFSKTSWDETAAAIRSVTPDEVERALSRRGAGGLEDFRALIS</sequence>
<dbReference type="AlphaFoldDB" id="A0A382JY62"/>
<dbReference type="EMBL" id="UINC01077184">
    <property type="protein sequence ID" value="SVC17070.1"/>
    <property type="molecule type" value="Genomic_DNA"/>
</dbReference>
<proteinExistence type="predicted"/>
<evidence type="ECO:0000313" key="1">
    <source>
        <dbReference type="EMBL" id="SVC17070.1"/>
    </source>
</evidence>
<organism evidence="1">
    <name type="scientific">marine metagenome</name>
    <dbReference type="NCBI Taxonomy" id="408172"/>
    <lineage>
        <taxon>unclassified sequences</taxon>
        <taxon>metagenomes</taxon>
        <taxon>ecological metagenomes</taxon>
    </lineage>
</organism>
<gene>
    <name evidence="1" type="ORF">METZ01_LOCUS269924</name>
</gene>
<feature type="non-terminal residue" evidence="1">
    <location>
        <position position="54"/>
    </location>
</feature>
<reference evidence="1" key="1">
    <citation type="submission" date="2018-05" db="EMBL/GenBank/DDBJ databases">
        <authorList>
            <person name="Lanie J.A."/>
            <person name="Ng W.-L."/>
            <person name="Kazmierczak K.M."/>
            <person name="Andrzejewski T.M."/>
            <person name="Davidsen T.M."/>
            <person name="Wayne K.J."/>
            <person name="Tettelin H."/>
            <person name="Glass J.I."/>
            <person name="Rusch D."/>
            <person name="Podicherti R."/>
            <person name="Tsui H.-C.T."/>
            <person name="Winkler M.E."/>
        </authorList>
    </citation>
    <scope>NUCLEOTIDE SEQUENCE</scope>
</reference>
<protein>
    <submittedName>
        <fullName evidence="1">Uncharacterized protein</fullName>
    </submittedName>
</protein>